<accession>A0A0C3EV99</accession>
<name>A0A0C3EV99_PILCF</name>
<proteinExistence type="predicted"/>
<dbReference type="Proteomes" id="UP000054166">
    <property type="component" value="Unassembled WGS sequence"/>
</dbReference>
<dbReference type="InParanoid" id="A0A0C3EV99"/>
<evidence type="ECO:0000313" key="1">
    <source>
        <dbReference type="EMBL" id="KIM76450.1"/>
    </source>
</evidence>
<organism evidence="1 2">
    <name type="scientific">Piloderma croceum (strain F 1598)</name>
    <dbReference type="NCBI Taxonomy" id="765440"/>
    <lineage>
        <taxon>Eukaryota</taxon>
        <taxon>Fungi</taxon>
        <taxon>Dikarya</taxon>
        <taxon>Basidiomycota</taxon>
        <taxon>Agaricomycotina</taxon>
        <taxon>Agaricomycetes</taxon>
        <taxon>Agaricomycetidae</taxon>
        <taxon>Atheliales</taxon>
        <taxon>Atheliaceae</taxon>
        <taxon>Piloderma</taxon>
    </lineage>
</organism>
<protein>
    <submittedName>
        <fullName evidence="1">Uncharacterized protein</fullName>
    </submittedName>
</protein>
<dbReference type="STRING" id="765440.A0A0C3EV99"/>
<gene>
    <name evidence="1" type="ORF">PILCRDRAFT_797344</name>
</gene>
<dbReference type="AlphaFoldDB" id="A0A0C3EV99"/>
<dbReference type="OrthoDB" id="3267098at2759"/>
<evidence type="ECO:0000313" key="2">
    <source>
        <dbReference type="Proteomes" id="UP000054166"/>
    </source>
</evidence>
<reference evidence="1 2" key="1">
    <citation type="submission" date="2014-04" db="EMBL/GenBank/DDBJ databases">
        <authorList>
            <consortium name="DOE Joint Genome Institute"/>
            <person name="Kuo A."/>
            <person name="Tarkka M."/>
            <person name="Buscot F."/>
            <person name="Kohler A."/>
            <person name="Nagy L.G."/>
            <person name="Floudas D."/>
            <person name="Copeland A."/>
            <person name="Barry K.W."/>
            <person name="Cichocki N."/>
            <person name="Veneault-Fourrey C."/>
            <person name="LaButti K."/>
            <person name="Lindquist E.A."/>
            <person name="Lipzen A."/>
            <person name="Lundell T."/>
            <person name="Morin E."/>
            <person name="Murat C."/>
            <person name="Sun H."/>
            <person name="Tunlid A."/>
            <person name="Henrissat B."/>
            <person name="Grigoriev I.V."/>
            <person name="Hibbett D.S."/>
            <person name="Martin F."/>
            <person name="Nordberg H.P."/>
            <person name="Cantor M.N."/>
            <person name="Hua S.X."/>
        </authorList>
    </citation>
    <scope>NUCLEOTIDE SEQUENCE [LARGE SCALE GENOMIC DNA]</scope>
    <source>
        <strain evidence="1 2">F 1598</strain>
    </source>
</reference>
<dbReference type="HOGENOM" id="CLU_2655373_0_0_1"/>
<keyword evidence="2" id="KW-1185">Reference proteome</keyword>
<sequence length="76" mass="8847">MISWWFSRRRVLMPIPTGMLGVFYARVLHTGSQAINYSVQSIKFLWVRWFGIVPGHKYGFNAARLLKVGFVPEMDD</sequence>
<dbReference type="EMBL" id="KN833034">
    <property type="protein sequence ID" value="KIM76450.1"/>
    <property type="molecule type" value="Genomic_DNA"/>
</dbReference>
<reference evidence="2" key="2">
    <citation type="submission" date="2015-01" db="EMBL/GenBank/DDBJ databases">
        <title>Evolutionary Origins and Diversification of the Mycorrhizal Mutualists.</title>
        <authorList>
            <consortium name="DOE Joint Genome Institute"/>
            <consortium name="Mycorrhizal Genomics Consortium"/>
            <person name="Kohler A."/>
            <person name="Kuo A."/>
            <person name="Nagy L.G."/>
            <person name="Floudas D."/>
            <person name="Copeland A."/>
            <person name="Barry K.W."/>
            <person name="Cichocki N."/>
            <person name="Veneault-Fourrey C."/>
            <person name="LaButti K."/>
            <person name="Lindquist E.A."/>
            <person name="Lipzen A."/>
            <person name="Lundell T."/>
            <person name="Morin E."/>
            <person name="Murat C."/>
            <person name="Riley R."/>
            <person name="Ohm R."/>
            <person name="Sun H."/>
            <person name="Tunlid A."/>
            <person name="Henrissat B."/>
            <person name="Grigoriev I.V."/>
            <person name="Hibbett D.S."/>
            <person name="Martin F."/>
        </authorList>
    </citation>
    <scope>NUCLEOTIDE SEQUENCE [LARGE SCALE GENOMIC DNA]</scope>
    <source>
        <strain evidence="2">F 1598</strain>
    </source>
</reference>